<evidence type="ECO:0000256" key="1">
    <source>
        <dbReference type="ARBA" id="ARBA00004429"/>
    </source>
</evidence>
<name>A0A1Y2FWW4_9BASI</name>
<keyword evidence="6 8" id="KW-1133">Transmembrane helix</keyword>
<feature type="transmembrane region" description="Helical" evidence="8">
    <location>
        <begin position="255"/>
        <end position="273"/>
    </location>
</feature>
<evidence type="ECO:0000256" key="5">
    <source>
        <dbReference type="ARBA" id="ARBA00022692"/>
    </source>
</evidence>
<organism evidence="10 11">
    <name type="scientific">Leucosporidium creatinivorum</name>
    <dbReference type="NCBI Taxonomy" id="106004"/>
    <lineage>
        <taxon>Eukaryota</taxon>
        <taxon>Fungi</taxon>
        <taxon>Dikarya</taxon>
        <taxon>Basidiomycota</taxon>
        <taxon>Pucciniomycotina</taxon>
        <taxon>Microbotryomycetes</taxon>
        <taxon>Leucosporidiales</taxon>
        <taxon>Leucosporidium</taxon>
    </lineage>
</organism>
<dbReference type="GO" id="GO:0005886">
    <property type="term" value="C:plasma membrane"/>
    <property type="evidence" value="ECO:0007669"/>
    <property type="project" value="UniProtKB-SubCell"/>
</dbReference>
<evidence type="ECO:0000256" key="8">
    <source>
        <dbReference type="SAM" id="Phobius"/>
    </source>
</evidence>
<dbReference type="PANTHER" id="PTHR30574">
    <property type="entry name" value="INNER MEMBRANE PROTEIN YEDE"/>
    <property type="match status" value="1"/>
</dbReference>
<dbReference type="InterPro" id="IPR007272">
    <property type="entry name" value="Sulf_transp_TsuA/YedE"/>
</dbReference>
<dbReference type="InParanoid" id="A0A1Y2FWW4"/>
<feature type="transmembrane region" description="Helical" evidence="8">
    <location>
        <begin position="210"/>
        <end position="235"/>
    </location>
</feature>
<evidence type="ECO:0000313" key="10">
    <source>
        <dbReference type="EMBL" id="ORY88468.1"/>
    </source>
</evidence>
<feature type="transmembrane region" description="Helical" evidence="8">
    <location>
        <begin position="330"/>
        <end position="347"/>
    </location>
</feature>
<dbReference type="PANTHER" id="PTHR30574:SF1">
    <property type="entry name" value="SULPHUR TRANSPORT DOMAIN-CONTAINING PROTEIN"/>
    <property type="match status" value="1"/>
</dbReference>
<reference evidence="10 11" key="1">
    <citation type="submission" date="2016-07" db="EMBL/GenBank/DDBJ databases">
        <title>Pervasive Adenine N6-methylation of Active Genes in Fungi.</title>
        <authorList>
            <consortium name="DOE Joint Genome Institute"/>
            <person name="Mondo S.J."/>
            <person name="Dannebaum R.O."/>
            <person name="Kuo R.C."/>
            <person name="Labutti K."/>
            <person name="Haridas S."/>
            <person name="Kuo A."/>
            <person name="Salamov A."/>
            <person name="Ahrendt S.R."/>
            <person name="Lipzen A."/>
            <person name="Sullivan W."/>
            <person name="Andreopoulos W.B."/>
            <person name="Clum A."/>
            <person name="Lindquist E."/>
            <person name="Daum C."/>
            <person name="Ramamoorthy G.K."/>
            <person name="Gryganskyi A."/>
            <person name="Culley D."/>
            <person name="Magnuson J.K."/>
            <person name="James T.Y."/>
            <person name="O'Malley M.A."/>
            <person name="Stajich J.E."/>
            <person name="Spatafora J.W."/>
            <person name="Visel A."/>
            <person name="Grigoriev I.V."/>
        </authorList>
    </citation>
    <scope>NUCLEOTIDE SEQUENCE [LARGE SCALE GENOMIC DNA]</scope>
    <source>
        <strain evidence="10 11">62-1032</strain>
    </source>
</reference>
<keyword evidence="5 8" id="KW-0812">Transmembrane</keyword>
<dbReference type="EMBL" id="MCGR01000010">
    <property type="protein sequence ID" value="ORY88468.1"/>
    <property type="molecule type" value="Genomic_DNA"/>
</dbReference>
<feature type="transmembrane region" description="Helical" evidence="8">
    <location>
        <begin position="142"/>
        <end position="160"/>
    </location>
</feature>
<comment type="subcellular location">
    <subcellularLocation>
        <location evidence="1">Cell inner membrane</location>
        <topology evidence="1">Multi-pass membrane protein</topology>
    </subcellularLocation>
</comment>
<comment type="caution">
    <text evidence="10">The sequence shown here is derived from an EMBL/GenBank/DDBJ whole genome shotgun (WGS) entry which is preliminary data.</text>
</comment>
<evidence type="ECO:0000256" key="3">
    <source>
        <dbReference type="ARBA" id="ARBA00022475"/>
    </source>
</evidence>
<keyword evidence="3" id="KW-1003">Cell membrane</keyword>
<gene>
    <name evidence="10" type="ORF">BCR35DRAFT_337414</name>
</gene>
<proteinExistence type="predicted"/>
<sequence>MPFTPLPSLIGGLMLSASTSSLLAGQGRVLGVSGIAHSVLASLIARTAPEDREKKLLTGAPAPRWKAAAFGGMLAGGVLLRLLEGRLGAFVGGSVFDGPVVGLGMGRVLLAGLFVGLGTKLGSGCTSGHMLCGLSRFSPRSLIATLTFFSVALVTAQLLPASLPPPTTTMSTTPTLSLPTLALLQLPFLIYTLTPFLLPPAPAELLTSFFTSLHFTFGLALAGMTSPSKVLSFFYLPLPFLPLAGDGGRSWDPSLAMVALGGLLPNVLAWRRIKGWSRPMWRENWELPNRRDVDWKLVTGSAMFGVGWGLLGICPGPLLANLGAGNSLDVVGPFLGAFATGGLLGGML</sequence>
<keyword evidence="4" id="KW-0997">Cell inner membrane</keyword>
<evidence type="ECO:0000256" key="6">
    <source>
        <dbReference type="ARBA" id="ARBA00022989"/>
    </source>
</evidence>
<feature type="transmembrane region" description="Helical" evidence="8">
    <location>
        <begin position="293"/>
        <end position="318"/>
    </location>
</feature>
<dbReference type="Pfam" id="PF20398">
    <property type="entry name" value="DUF6691"/>
    <property type="match status" value="1"/>
</dbReference>
<evidence type="ECO:0000256" key="9">
    <source>
        <dbReference type="SAM" id="SignalP"/>
    </source>
</evidence>
<feature type="chain" id="PRO_5012530924" description="Sulphur transport domain-containing protein" evidence="9">
    <location>
        <begin position="25"/>
        <end position="348"/>
    </location>
</feature>
<evidence type="ECO:0000256" key="4">
    <source>
        <dbReference type="ARBA" id="ARBA00022519"/>
    </source>
</evidence>
<dbReference type="AlphaFoldDB" id="A0A1Y2FWW4"/>
<dbReference type="OrthoDB" id="10254418at2759"/>
<evidence type="ECO:0000256" key="2">
    <source>
        <dbReference type="ARBA" id="ARBA00022448"/>
    </source>
</evidence>
<keyword evidence="11" id="KW-1185">Reference proteome</keyword>
<evidence type="ECO:0008006" key="12">
    <source>
        <dbReference type="Google" id="ProtNLM"/>
    </source>
</evidence>
<keyword evidence="9" id="KW-0732">Signal</keyword>
<accession>A0A1Y2FWW4</accession>
<protein>
    <recommendedName>
        <fullName evidence="12">Sulphur transport domain-containing protein</fullName>
    </recommendedName>
</protein>
<keyword evidence="7 8" id="KW-0472">Membrane</keyword>
<evidence type="ECO:0000313" key="11">
    <source>
        <dbReference type="Proteomes" id="UP000193467"/>
    </source>
</evidence>
<feature type="transmembrane region" description="Helical" evidence="8">
    <location>
        <begin position="103"/>
        <end position="121"/>
    </location>
</feature>
<feature type="signal peptide" evidence="9">
    <location>
        <begin position="1"/>
        <end position="24"/>
    </location>
</feature>
<keyword evidence="2" id="KW-0813">Transport</keyword>
<evidence type="ECO:0000256" key="7">
    <source>
        <dbReference type="ARBA" id="ARBA00023136"/>
    </source>
</evidence>
<dbReference type="InterPro" id="IPR046513">
    <property type="entry name" value="DUF6691"/>
</dbReference>
<dbReference type="Proteomes" id="UP000193467">
    <property type="component" value="Unassembled WGS sequence"/>
</dbReference>
<feature type="transmembrane region" description="Helical" evidence="8">
    <location>
        <begin position="180"/>
        <end position="198"/>
    </location>
</feature>